<reference evidence="2" key="3">
    <citation type="journal article" date="2017" name="Nature">
        <title>Genome sequence of the progenitor of the wheat D genome Aegilops tauschii.</title>
        <authorList>
            <person name="Luo M.C."/>
            <person name="Gu Y.Q."/>
            <person name="Puiu D."/>
            <person name="Wang H."/>
            <person name="Twardziok S.O."/>
            <person name="Deal K.R."/>
            <person name="Huo N."/>
            <person name="Zhu T."/>
            <person name="Wang L."/>
            <person name="Wang Y."/>
            <person name="McGuire P.E."/>
            <person name="Liu S."/>
            <person name="Long H."/>
            <person name="Ramasamy R.K."/>
            <person name="Rodriguez J.C."/>
            <person name="Van S.L."/>
            <person name="Yuan L."/>
            <person name="Wang Z."/>
            <person name="Xia Z."/>
            <person name="Xiao L."/>
            <person name="Anderson O.D."/>
            <person name="Ouyang S."/>
            <person name="Liang Y."/>
            <person name="Zimin A.V."/>
            <person name="Pertea G."/>
            <person name="Qi P."/>
            <person name="Bennetzen J.L."/>
            <person name="Dai X."/>
            <person name="Dawson M.W."/>
            <person name="Muller H.G."/>
            <person name="Kugler K."/>
            <person name="Rivarola-Duarte L."/>
            <person name="Spannagl M."/>
            <person name="Mayer K.F.X."/>
            <person name="Lu F.H."/>
            <person name="Bevan M.W."/>
            <person name="Leroy P."/>
            <person name="Li P."/>
            <person name="You F.M."/>
            <person name="Sun Q."/>
            <person name="Liu Z."/>
            <person name="Lyons E."/>
            <person name="Wicker T."/>
            <person name="Salzberg S.L."/>
            <person name="Devos K.M."/>
            <person name="Dvorak J."/>
        </authorList>
    </citation>
    <scope>NUCLEOTIDE SEQUENCE [LARGE SCALE GENOMIC DNA]</scope>
    <source>
        <strain evidence="2">cv. AL8/78</strain>
    </source>
</reference>
<sequence>VGMSPIILGVDLPTLNPGPIPVSCCLGPAQTPTALCPSPISPPCKKKEKTHFSPEYPSNSIKCAQPAVLSVYSNSPKPAAKSPFRPDSNARTPRSKCSLMATATASRLSGPVLSIPSYRSASPTRVKLPAGGATRSPGKSVSVSSSSSAPAGAVASKSRRSCMCSPTNHPGSFRCGLHKERKQAAPSCNSKPGSPPSIGSAGSKQTGSALVRLVPMESGHWARRALAPSPAAQQSLQHRRRVGGSRPRPSRLSAVSMAGDRSGDNHQ</sequence>
<proteinExistence type="predicted"/>
<feature type="compositionally biased region" description="Low complexity" evidence="1">
    <location>
        <begin position="136"/>
        <end position="156"/>
    </location>
</feature>
<feature type="region of interest" description="Disordered" evidence="1">
    <location>
        <begin position="116"/>
        <end position="206"/>
    </location>
</feature>
<dbReference type="Gramene" id="AET6Gv20901500.2">
    <property type="protein sequence ID" value="AET6Gv20901500.2"/>
    <property type="gene ID" value="AET6Gv20901500"/>
</dbReference>
<dbReference type="EnsemblPlants" id="AET6Gv20901500.2">
    <property type="protein sequence ID" value="AET6Gv20901500.2"/>
    <property type="gene ID" value="AET6Gv20901500"/>
</dbReference>
<evidence type="ECO:0000313" key="2">
    <source>
        <dbReference type="EnsemblPlants" id="AET6Gv20901500.2"/>
    </source>
</evidence>
<protein>
    <recommendedName>
        <fullName evidence="4">Serine-rich protein</fullName>
    </recommendedName>
</protein>
<organism evidence="2 3">
    <name type="scientific">Aegilops tauschii subsp. strangulata</name>
    <name type="common">Goatgrass</name>
    <dbReference type="NCBI Taxonomy" id="200361"/>
    <lineage>
        <taxon>Eukaryota</taxon>
        <taxon>Viridiplantae</taxon>
        <taxon>Streptophyta</taxon>
        <taxon>Embryophyta</taxon>
        <taxon>Tracheophyta</taxon>
        <taxon>Spermatophyta</taxon>
        <taxon>Magnoliopsida</taxon>
        <taxon>Liliopsida</taxon>
        <taxon>Poales</taxon>
        <taxon>Poaceae</taxon>
        <taxon>BOP clade</taxon>
        <taxon>Pooideae</taxon>
        <taxon>Triticodae</taxon>
        <taxon>Triticeae</taxon>
        <taxon>Triticinae</taxon>
        <taxon>Aegilops</taxon>
    </lineage>
</organism>
<evidence type="ECO:0000256" key="1">
    <source>
        <dbReference type="SAM" id="MobiDB-lite"/>
    </source>
</evidence>
<feature type="region of interest" description="Disordered" evidence="1">
    <location>
        <begin position="227"/>
        <end position="267"/>
    </location>
</feature>
<dbReference type="PANTHER" id="PTHR33132">
    <property type="entry name" value="OSJNBB0118P14.9 PROTEIN"/>
    <property type="match status" value="1"/>
</dbReference>
<evidence type="ECO:0000313" key="3">
    <source>
        <dbReference type="Proteomes" id="UP000015105"/>
    </source>
</evidence>
<reference evidence="3" key="1">
    <citation type="journal article" date="2014" name="Science">
        <title>Ancient hybridizations among the ancestral genomes of bread wheat.</title>
        <authorList>
            <consortium name="International Wheat Genome Sequencing Consortium,"/>
            <person name="Marcussen T."/>
            <person name="Sandve S.R."/>
            <person name="Heier L."/>
            <person name="Spannagl M."/>
            <person name="Pfeifer M."/>
            <person name="Jakobsen K.S."/>
            <person name="Wulff B.B."/>
            <person name="Steuernagel B."/>
            <person name="Mayer K.F."/>
            <person name="Olsen O.A."/>
        </authorList>
    </citation>
    <scope>NUCLEOTIDE SEQUENCE [LARGE SCALE GENOMIC DNA]</scope>
    <source>
        <strain evidence="3">cv. AL8/78</strain>
    </source>
</reference>
<dbReference type="PANTHER" id="PTHR33132:SF36">
    <property type="entry name" value="SERINE-RICH PROTEIN-LIKE PROTEIN"/>
    <property type="match status" value="1"/>
</dbReference>
<reference evidence="2" key="5">
    <citation type="journal article" date="2021" name="G3 (Bethesda)">
        <title>Aegilops tauschii genome assembly Aet v5.0 features greater sequence contiguity and improved annotation.</title>
        <authorList>
            <person name="Wang L."/>
            <person name="Zhu T."/>
            <person name="Rodriguez J.C."/>
            <person name="Deal K.R."/>
            <person name="Dubcovsky J."/>
            <person name="McGuire P.E."/>
            <person name="Lux T."/>
            <person name="Spannagl M."/>
            <person name="Mayer K.F.X."/>
            <person name="Baldrich P."/>
            <person name="Meyers B.C."/>
            <person name="Huo N."/>
            <person name="Gu Y.Q."/>
            <person name="Zhou H."/>
            <person name="Devos K.M."/>
            <person name="Bennetzen J.L."/>
            <person name="Unver T."/>
            <person name="Budak H."/>
            <person name="Gulick P.J."/>
            <person name="Galiba G."/>
            <person name="Kalapos B."/>
            <person name="Nelson D.R."/>
            <person name="Li P."/>
            <person name="You F.M."/>
            <person name="Luo M.C."/>
            <person name="Dvorak J."/>
        </authorList>
    </citation>
    <scope>NUCLEOTIDE SEQUENCE [LARGE SCALE GENOMIC DNA]</scope>
    <source>
        <strain evidence="2">cv. AL8/78</strain>
    </source>
</reference>
<evidence type="ECO:0008006" key="4">
    <source>
        <dbReference type="Google" id="ProtNLM"/>
    </source>
</evidence>
<keyword evidence="3" id="KW-1185">Reference proteome</keyword>
<name>A0A453PY09_AEGTS</name>
<accession>A0A453PY09</accession>
<dbReference type="Proteomes" id="UP000015105">
    <property type="component" value="Chromosome 6D"/>
</dbReference>
<feature type="region of interest" description="Disordered" evidence="1">
    <location>
        <begin position="75"/>
        <end position="95"/>
    </location>
</feature>
<reference evidence="3" key="2">
    <citation type="journal article" date="2017" name="Nat. Plants">
        <title>The Aegilops tauschii genome reveals multiple impacts of transposons.</title>
        <authorList>
            <person name="Zhao G."/>
            <person name="Zou C."/>
            <person name="Li K."/>
            <person name="Wang K."/>
            <person name="Li T."/>
            <person name="Gao L."/>
            <person name="Zhang X."/>
            <person name="Wang H."/>
            <person name="Yang Z."/>
            <person name="Liu X."/>
            <person name="Jiang W."/>
            <person name="Mao L."/>
            <person name="Kong X."/>
            <person name="Jiao Y."/>
            <person name="Jia J."/>
        </authorList>
    </citation>
    <scope>NUCLEOTIDE SEQUENCE [LARGE SCALE GENOMIC DNA]</scope>
    <source>
        <strain evidence="3">cv. AL8/78</strain>
    </source>
</reference>
<feature type="compositionally biased region" description="Low complexity" evidence="1">
    <location>
        <begin position="190"/>
        <end position="203"/>
    </location>
</feature>
<reference evidence="2" key="4">
    <citation type="submission" date="2019-03" db="UniProtKB">
        <authorList>
            <consortium name="EnsemblPlants"/>
        </authorList>
    </citation>
    <scope>IDENTIFICATION</scope>
</reference>
<dbReference type="AlphaFoldDB" id="A0A453PY09"/>